<dbReference type="Proteomes" id="UP001221411">
    <property type="component" value="Unassembled WGS sequence"/>
</dbReference>
<accession>A0ABT5ELM9</accession>
<name>A0ABT5ELM9_9BACT</name>
<dbReference type="Pfam" id="PF13561">
    <property type="entry name" value="adh_short_C2"/>
    <property type="match status" value="1"/>
</dbReference>
<dbReference type="InterPro" id="IPR051468">
    <property type="entry name" value="Fungal_SecMetab_SDRs"/>
</dbReference>
<dbReference type="SUPFAM" id="SSF51735">
    <property type="entry name" value="NAD(P)-binding Rossmann-fold domains"/>
    <property type="match status" value="1"/>
</dbReference>
<protein>
    <submittedName>
        <fullName evidence="2">SDR family oxidoreductase</fullName>
    </submittedName>
</protein>
<comment type="caution">
    <text evidence="2">The sequence shown here is derived from an EMBL/GenBank/DDBJ whole genome shotgun (WGS) entry which is preliminary data.</text>
</comment>
<sequence length="530" mass="59019">MNDDIADEQDEQEDHEPKAPEQAPFSEDDLRVALDVLEAVVRDRAVLAHVPREARVRLLEAAGRVSRPDRAEQRRLAKALRRKDRLAVKAEDAALLDATGIRAGRRATVFQTPPPSFGALPGPAEAPPPPAELSDARKCYVCKAEFRKIHFFYDQLCPPCAELNYTKRTQTADLRGRVAVVTGARVKIGYQAAILLLRAGARVVVTTRFPHDAALRYARESDYEAWAERLEIHGLDLRLTPSVERFARFLEGHLPRLDFIIHNACQTVRRPPGFYEHLLGTELQSPDRLPPEAARLVASHEAERAAQRALAQANEVALAPRAGSLALFEDSAALSQIPLTAEDHALRGRVDLFPRGALDADLQQIDLRDKNSWRLALAEVPTIELLEVHLVNAIAPFVLSSKLKGLMTRHPSRDKHIVNVSAMEGQFYREHKTDKHPHTNMAKAALNMLTRTSAQDYVKDGIHINSVDTGWVTDEDPAEIAARKQSIHGFHPPLDIVDGAARIVDPIFEGFATGSHAYGQFFKDYKPTPW</sequence>
<dbReference type="InterPro" id="IPR036291">
    <property type="entry name" value="NAD(P)-bd_dom_sf"/>
</dbReference>
<organism evidence="2 3">
    <name type="scientific">Polyangium mundeleinium</name>
    <dbReference type="NCBI Taxonomy" id="2995306"/>
    <lineage>
        <taxon>Bacteria</taxon>
        <taxon>Pseudomonadati</taxon>
        <taxon>Myxococcota</taxon>
        <taxon>Polyangia</taxon>
        <taxon>Polyangiales</taxon>
        <taxon>Polyangiaceae</taxon>
        <taxon>Polyangium</taxon>
    </lineage>
</organism>
<feature type="region of interest" description="Disordered" evidence="1">
    <location>
        <begin position="1"/>
        <end position="28"/>
    </location>
</feature>
<dbReference type="Pfam" id="PF00106">
    <property type="entry name" value="adh_short"/>
    <property type="match status" value="1"/>
</dbReference>
<dbReference type="PANTHER" id="PTHR43544:SF2">
    <property type="entry name" value="OXIDOREDUCTASE"/>
    <property type="match status" value="1"/>
</dbReference>
<dbReference type="PANTHER" id="PTHR43544">
    <property type="entry name" value="SHORT-CHAIN DEHYDROGENASE/REDUCTASE"/>
    <property type="match status" value="1"/>
</dbReference>
<evidence type="ECO:0000313" key="3">
    <source>
        <dbReference type="Proteomes" id="UP001221411"/>
    </source>
</evidence>
<evidence type="ECO:0000313" key="2">
    <source>
        <dbReference type="EMBL" id="MDC0742748.1"/>
    </source>
</evidence>
<dbReference type="RefSeq" id="WP_271918123.1">
    <property type="nucleotide sequence ID" value="NZ_JAQNDO010000001.1"/>
</dbReference>
<dbReference type="InterPro" id="IPR002347">
    <property type="entry name" value="SDR_fam"/>
</dbReference>
<keyword evidence="3" id="KW-1185">Reference proteome</keyword>
<dbReference type="Gene3D" id="3.40.50.720">
    <property type="entry name" value="NAD(P)-binding Rossmann-like Domain"/>
    <property type="match status" value="2"/>
</dbReference>
<gene>
    <name evidence="2" type="ORF">POL67_15465</name>
</gene>
<dbReference type="EMBL" id="JAQNDO010000001">
    <property type="protein sequence ID" value="MDC0742748.1"/>
    <property type="molecule type" value="Genomic_DNA"/>
</dbReference>
<proteinExistence type="predicted"/>
<feature type="compositionally biased region" description="Acidic residues" evidence="1">
    <location>
        <begin position="1"/>
        <end position="14"/>
    </location>
</feature>
<evidence type="ECO:0000256" key="1">
    <source>
        <dbReference type="SAM" id="MobiDB-lite"/>
    </source>
</evidence>
<reference evidence="2 3" key="1">
    <citation type="submission" date="2022-11" db="EMBL/GenBank/DDBJ databases">
        <title>Minimal conservation of predation-associated metabolite biosynthetic gene clusters underscores biosynthetic potential of Myxococcota including descriptions for ten novel species: Archangium lansinium sp. nov., Myxococcus landrumus sp. nov., Nannocystis bai.</title>
        <authorList>
            <person name="Ahearne A."/>
            <person name="Stevens C."/>
            <person name="Dowd S."/>
        </authorList>
    </citation>
    <scope>NUCLEOTIDE SEQUENCE [LARGE SCALE GENOMIC DNA]</scope>
    <source>
        <strain evidence="2 3">RJM3</strain>
    </source>
</reference>